<reference evidence="1 2" key="1">
    <citation type="submission" date="2018-11" db="EMBL/GenBank/DDBJ databases">
        <title>Genomic Encyclopedia of Type Strains, Phase IV (KMG-IV): sequencing the most valuable type-strain genomes for metagenomic binning, comparative biology and taxonomic classification.</title>
        <authorList>
            <person name="Goeker M."/>
        </authorList>
    </citation>
    <scope>NUCLEOTIDE SEQUENCE [LARGE SCALE GENOMIC DNA]</scope>
    <source>
        <strain evidence="1 2">DSM 100316</strain>
    </source>
</reference>
<dbReference type="AlphaFoldDB" id="A0A3N2DMP5"/>
<evidence type="ECO:0000313" key="2">
    <source>
        <dbReference type="Proteomes" id="UP000275394"/>
    </source>
</evidence>
<comment type="caution">
    <text evidence="1">The sequence shown here is derived from an EMBL/GenBank/DDBJ whole genome shotgun (WGS) entry which is preliminary data.</text>
</comment>
<evidence type="ECO:0000313" key="1">
    <source>
        <dbReference type="EMBL" id="ROS01060.1"/>
    </source>
</evidence>
<gene>
    <name evidence="1" type="ORF">EDC56_1484</name>
</gene>
<name>A0A3N2DMP5_9GAMM</name>
<protein>
    <submittedName>
        <fullName evidence="1">Uncharacterized protein</fullName>
    </submittedName>
</protein>
<dbReference type="Proteomes" id="UP000275394">
    <property type="component" value="Unassembled WGS sequence"/>
</dbReference>
<accession>A0A3N2DMP5</accession>
<dbReference type="EMBL" id="RKHR01000004">
    <property type="protein sequence ID" value="ROS01060.1"/>
    <property type="molecule type" value="Genomic_DNA"/>
</dbReference>
<organism evidence="1 2">
    <name type="scientific">Sinobacterium caligoides</name>
    <dbReference type="NCBI Taxonomy" id="933926"/>
    <lineage>
        <taxon>Bacteria</taxon>
        <taxon>Pseudomonadati</taxon>
        <taxon>Pseudomonadota</taxon>
        <taxon>Gammaproteobacteria</taxon>
        <taxon>Cellvibrionales</taxon>
        <taxon>Spongiibacteraceae</taxon>
        <taxon>Sinobacterium</taxon>
    </lineage>
</organism>
<keyword evidence="2" id="KW-1185">Reference proteome</keyword>
<sequence length="154" mass="18080">MRYAWFFLAGLLLLTMLWTMKWVRAELSIPEFDTSVHFIDPTHYQGTNEQVVELLNFIAAKAEANCVYRRCSAKGFRLSFVTPEAQSGCVYRRCGAEEIHRRARLDVQAFKQSLKVHDRDLLCRIIERQCKDESQPVCSYRRIMDIYRHDIALS</sequence>
<proteinExistence type="predicted"/>